<keyword evidence="2" id="KW-1133">Transmembrane helix</keyword>
<dbReference type="Gene3D" id="1.20.1250.20">
    <property type="entry name" value="MFS general substrate transporter like domains"/>
    <property type="match status" value="1"/>
</dbReference>
<feature type="region of interest" description="Disordered" evidence="1">
    <location>
        <begin position="419"/>
        <end position="447"/>
    </location>
</feature>
<gene>
    <name evidence="3" type="ORF">K1Y72_35600</name>
</gene>
<feature type="compositionally biased region" description="Basic and acidic residues" evidence="1">
    <location>
        <begin position="428"/>
        <end position="437"/>
    </location>
</feature>
<keyword evidence="4" id="KW-1185">Reference proteome</keyword>
<feature type="transmembrane region" description="Helical" evidence="2">
    <location>
        <begin position="64"/>
        <end position="83"/>
    </location>
</feature>
<evidence type="ECO:0000313" key="4">
    <source>
        <dbReference type="Proteomes" id="UP000774570"/>
    </source>
</evidence>
<evidence type="ECO:0000256" key="1">
    <source>
        <dbReference type="SAM" id="MobiDB-lite"/>
    </source>
</evidence>
<proteinExistence type="predicted"/>
<dbReference type="InterPro" id="IPR011701">
    <property type="entry name" value="MFS"/>
</dbReference>
<dbReference type="Pfam" id="PF07690">
    <property type="entry name" value="MFS_1"/>
    <property type="match status" value="1"/>
</dbReference>
<keyword evidence="2" id="KW-0472">Membrane</keyword>
<sequence length="447" mass="45219">MARRLYAAAFLDDLVLLYPVYALLFADAGLSPAAISSLLVIWSVTSFALEVPSGVWADAFSRRFLLTLAPVLTGVGFALWTWWPCYAAFAAGFVLWGAGGALRSGTLEALVHRELVLAGASGGYARLMGRARALGTTATMLASALAAPVMAAGGYRAVGIASVAVCALAAVAARALPCAPAEAQGGAAAGRSSMRPGGRSDSELRGGADSLCAGAVVGGGGEACRETGRQAERGALRRVWRQGFGQVRGRAPVRRALVLLAALTFVGALDEYLPLLAAGTGASPARVPLLLVVVSAGVAVGGWCAGWGHRRLAPLLAGAALCLAGGALCGRPVGMVAVAVAFGVFEWALTVADARLQDRIEEGARATVTSIAGFGEDVVAVLAYAGYALGSVWAGPAVLFAVAAVPYLLLAVLIGVRPGSGAGSRSPARADARHEDGAQDGAEGEVR</sequence>
<dbReference type="PANTHER" id="PTHR23530">
    <property type="entry name" value="TRANSPORT PROTEIN-RELATED"/>
    <property type="match status" value="1"/>
</dbReference>
<dbReference type="Proteomes" id="UP000774570">
    <property type="component" value="Unassembled WGS sequence"/>
</dbReference>
<evidence type="ECO:0000313" key="3">
    <source>
        <dbReference type="EMBL" id="MBW8487722.1"/>
    </source>
</evidence>
<feature type="transmembrane region" description="Helical" evidence="2">
    <location>
        <begin position="30"/>
        <end position="52"/>
    </location>
</feature>
<organism evidence="3 4">
    <name type="scientific">Actinomadura parmotrematis</name>
    <dbReference type="NCBI Taxonomy" id="2864039"/>
    <lineage>
        <taxon>Bacteria</taxon>
        <taxon>Bacillati</taxon>
        <taxon>Actinomycetota</taxon>
        <taxon>Actinomycetes</taxon>
        <taxon>Streptosporangiales</taxon>
        <taxon>Thermomonosporaceae</taxon>
        <taxon>Actinomadura</taxon>
    </lineage>
</organism>
<dbReference type="CDD" id="cd06174">
    <property type="entry name" value="MFS"/>
    <property type="match status" value="1"/>
</dbReference>
<feature type="transmembrane region" description="Helical" evidence="2">
    <location>
        <begin position="5"/>
        <end position="24"/>
    </location>
</feature>
<dbReference type="EMBL" id="JAIBOA010000042">
    <property type="protein sequence ID" value="MBW8487722.1"/>
    <property type="molecule type" value="Genomic_DNA"/>
</dbReference>
<dbReference type="RefSeq" id="WP_220170958.1">
    <property type="nucleotide sequence ID" value="NZ_JAIBOA010000042.1"/>
</dbReference>
<dbReference type="InterPro" id="IPR036259">
    <property type="entry name" value="MFS_trans_sf"/>
</dbReference>
<comment type="caution">
    <text evidence="3">The sequence shown here is derived from an EMBL/GenBank/DDBJ whole genome shotgun (WGS) entry which is preliminary data.</text>
</comment>
<dbReference type="InterPro" id="IPR053160">
    <property type="entry name" value="MFS_DHA3_Transporter"/>
</dbReference>
<accession>A0ABS7G7F2</accession>
<dbReference type="SUPFAM" id="SSF103473">
    <property type="entry name" value="MFS general substrate transporter"/>
    <property type="match status" value="1"/>
</dbReference>
<feature type="transmembrane region" description="Helical" evidence="2">
    <location>
        <begin position="393"/>
        <end position="416"/>
    </location>
</feature>
<reference evidence="3 4" key="1">
    <citation type="submission" date="2021-07" db="EMBL/GenBank/DDBJ databases">
        <title>Actinomadura sp. PM05-2 isolated from lichen.</title>
        <authorList>
            <person name="Somphong A."/>
            <person name="Phongsopitanun W."/>
            <person name="Tanasupawat S."/>
            <person name="Peongsungnone V."/>
        </authorList>
    </citation>
    <scope>NUCLEOTIDE SEQUENCE [LARGE SCALE GENOMIC DNA]</scope>
    <source>
        <strain evidence="3 4">PM05-2</strain>
    </source>
</reference>
<feature type="transmembrane region" description="Helical" evidence="2">
    <location>
        <begin position="287"/>
        <end position="305"/>
    </location>
</feature>
<name>A0ABS7G7F2_9ACTN</name>
<feature type="transmembrane region" description="Helical" evidence="2">
    <location>
        <begin position="131"/>
        <end position="151"/>
    </location>
</feature>
<keyword evidence="2" id="KW-0812">Transmembrane</keyword>
<protein>
    <submittedName>
        <fullName evidence="3">MFS transporter</fullName>
    </submittedName>
</protein>
<dbReference type="PANTHER" id="PTHR23530:SF1">
    <property type="entry name" value="PERMEASE, MAJOR FACILITATOR SUPERFAMILY-RELATED"/>
    <property type="match status" value="1"/>
</dbReference>
<evidence type="ECO:0000256" key="2">
    <source>
        <dbReference type="SAM" id="Phobius"/>
    </source>
</evidence>
<feature type="transmembrane region" description="Helical" evidence="2">
    <location>
        <begin position="256"/>
        <end position="275"/>
    </location>
</feature>